<organism evidence="1 2">
    <name type="scientific">Campylobacter showae CSUNSWCD</name>
    <dbReference type="NCBI Taxonomy" id="1244083"/>
    <lineage>
        <taxon>Bacteria</taxon>
        <taxon>Pseudomonadati</taxon>
        <taxon>Campylobacterota</taxon>
        <taxon>Epsilonproteobacteria</taxon>
        <taxon>Campylobacterales</taxon>
        <taxon>Campylobacteraceae</taxon>
        <taxon>Campylobacter</taxon>
    </lineage>
</organism>
<dbReference type="Proteomes" id="UP000011939">
    <property type="component" value="Unassembled WGS sequence"/>
</dbReference>
<dbReference type="PATRIC" id="fig|1244083.3.peg.862"/>
<dbReference type="STRING" id="1244083.CSUNSWCD_1620"/>
<evidence type="ECO:0000313" key="2">
    <source>
        <dbReference type="Proteomes" id="UP000011939"/>
    </source>
</evidence>
<comment type="caution">
    <text evidence="1">The sequence shown here is derived from an EMBL/GenBank/DDBJ whole genome shotgun (WGS) entry which is preliminary data.</text>
</comment>
<gene>
    <name evidence="1" type="ORF">CSUNSWCD_1620</name>
</gene>
<proteinExistence type="predicted"/>
<accession>M5IGJ2</accession>
<name>M5IGJ2_9BACT</name>
<evidence type="ECO:0000313" key="1">
    <source>
        <dbReference type="EMBL" id="EKU11582.1"/>
    </source>
</evidence>
<dbReference type="EMBL" id="AMZQ01000005">
    <property type="protein sequence ID" value="EKU11582.1"/>
    <property type="molecule type" value="Genomic_DNA"/>
</dbReference>
<sequence length="82" mass="9581">MRAINLSKFALAARRCLLFLFKILLRFLNQILVKASIQNLVKKSAKKRNLNKNTKFEKIYADLERLLQKANLNLTVFSTKKN</sequence>
<protein>
    <submittedName>
        <fullName evidence="1">Uncharacterized protein</fullName>
    </submittedName>
</protein>
<reference evidence="1 2" key="1">
    <citation type="journal article" date="2013" name="Genome Announc.">
        <title>Genome Sequence of Campylobacter showae UNSWCD, Isolated from a Patient with Crohn's Disease.</title>
        <authorList>
            <person name="Tay A.P."/>
            <person name="Kaakoush N.O."/>
            <person name="Deshpande N.P."/>
            <person name="Chen Z."/>
            <person name="Mitchell H."/>
            <person name="Wilkins M.R."/>
        </authorList>
    </citation>
    <scope>NUCLEOTIDE SEQUENCE [LARGE SCALE GENOMIC DNA]</scope>
    <source>
        <strain evidence="1 2">CSUNSWCD</strain>
    </source>
</reference>
<dbReference type="AlphaFoldDB" id="M5IGJ2"/>